<dbReference type="InterPro" id="IPR027417">
    <property type="entry name" value="P-loop_NTPase"/>
</dbReference>
<accession>A0A2T7G149</accession>
<dbReference type="EMBL" id="QCYG01000001">
    <property type="protein sequence ID" value="PVA08142.1"/>
    <property type="molecule type" value="Genomic_DNA"/>
</dbReference>
<sequence>MVTETTFVQFDGLDHPVALNGASDLLPLIADIATACPHRHSRSARAAPFATLAPAEGGDWTLTPADAPDAPRRWDGVNAVCDLVAEMAWERIRSHPDMLCLHAGGVAFGGRLVAFPNGRRAGKSTLTAALAHLEHEVFTDDVLPVRKDIDSGTFHGIANGVAPRVRLPVPDSFDAALSQWVAQDFGPSNRQYKYVTTAPIARAGATMPLGAIVLLDRQETPCAPRLDPVTEDEALATLITQNFARTLHASIILSSAEVLARHLPVYRLTYACGQQAAAYLSAHEALQDLPVARHDATAPEVRQAPLEERNRPAPAFDPAASYVRRDGVTETRAGEAWFLADSSGIAIYHLNGSSAAIWRLLAEPITLAEVCEVLCAAYPQVDPAAIRTDSEALLQNLAAARLIETVPAQEPVE</sequence>
<dbReference type="Pfam" id="PF05402">
    <property type="entry name" value="PqqD"/>
    <property type="match status" value="1"/>
</dbReference>
<evidence type="ECO:0008006" key="3">
    <source>
        <dbReference type="Google" id="ProtNLM"/>
    </source>
</evidence>
<evidence type="ECO:0000313" key="2">
    <source>
        <dbReference type="Proteomes" id="UP000244817"/>
    </source>
</evidence>
<protein>
    <recommendedName>
        <fullName evidence="3">PqqD family peptide modification chaperone</fullName>
    </recommendedName>
</protein>
<gene>
    <name evidence="1" type="ORF">DC363_01195</name>
</gene>
<name>A0A2T7G149_9RHOB</name>
<evidence type="ECO:0000313" key="1">
    <source>
        <dbReference type="EMBL" id="PVA08142.1"/>
    </source>
</evidence>
<dbReference type="Proteomes" id="UP000244817">
    <property type="component" value="Unassembled WGS sequence"/>
</dbReference>
<organism evidence="1 2">
    <name type="scientific">Thalassorhabdomicrobium marinisediminis</name>
    <dbReference type="NCBI Taxonomy" id="2170577"/>
    <lineage>
        <taxon>Bacteria</taxon>
        <taxon>Pseudomonadati</taxon>
        <taxon>Pseudomonadota</taxon>
        <taxon>Alphaproteobacteria</taxon>
        <taxon>Rhodobacterales</taxon>
        <taxon>Paracoccaceae</taxon>
        <taxon>Thalassorhabdomicrobium</taxon>
    </lineage>
</organism>
<dbReference type="Gene3D" id="1.10.10.1150">
    <property type="entry name" value="Coenzyme PQQ synthesis protein D (PqqD)"/>
    <property type="match status" value="1"/>
</dbReference>
<dbReference type="InterPro" id="IPR008792">
    <property type="entry name" value="PQQD"/>
</dbReference>
<dbReference type="Gene3D" id="3.40.50.300">
    <property type="entry name" value="P-loop containing nucleotide triphosphate hydrolases"/>
    <property type="match status" value="1"/>
</dbReference>
<reference evidence="1 2" key="1">
    <citation type="submission" date="2018-04" db="EMBL/GenBank/DDBJ databases">
        <title>Pelagivirga bohaiensis gen. nov., sp. nov., a bacterium isolated from the Bohai Sea.</title>
        <authorList>
            <person name="Ji X."/>
        </authorList>
    </citation>
    <scope>NUCLEOTIDE SEQUENCE [LARGE SCALE GENOMIC DNA]</scope>
    <source>
        <strain evidence="1 2">BH-SD16</strain>
    </source>
</reference>
<keyword evidence="2" id="KW-1185">Reference proteome</keyword>
<dbReference type="AlphaFoldDB" id="A0A2T7G149"/>
<dbReference type="InterPro" id="IPR041881">
    <property type="entry name" value="PqqD_sf"/>
</dbReference>
<proteinExistence type="predicted"/>
<comment type="caution">
    <text evidence="1">The sequence shown here is derived from an EMBL/GenBank/DDBJ whole genome shotgun (WGS) entry which is preliminary data.</text>
</comment>